<dbReference type="SMART" id="SM00271">
    <property type="entry name" value="DnaJ"/>
    <property type="match status" value="1"/>
</dbReference>
<dbReference type="Pfam" id="PF00226">
    <property type="entry name" value="DnaJ"/>
    <property type="match status" value="1"/>
</dbReference>
<dbReference type="InterPro" id="IPR036869">
    <property type="entry name" value="J_dom_sf"/>
</dbReference>
<dbReference type="PROSITE" id="PS50076">
    <property type="entry name" value="DNAJ_2"/>
    <property type="match status" value="1"/>
</dbReference>
<dbReference type="SUPFAM" id="SSF46565">
    <property type="entry name" value="Chaperone J-domain"/>
    <property type="match status" value="1"/>
</dbReference>
<evidence type="ECO:0000256" key="1">
    <source>
        <dbReference type="SAM" id="MobiDB-lite"/>
    </source>
</evidence>
<evidence type="ECO:0000313" key="3">
    <source>
        <dbReference type="EMBL" id="QHT80748.1"/>
    </source>
</evidence>
<accession>A0A6C0HJC1</accession>
<reference evidence="3" key="1">
    <citation type="journal article" date="2020" name="Nature">
        <title>Giant virus diversity and host interactions through global metagenomics.</title>
        <authorList>
            <person name="Schulz F."/>
            <person name="Roux S."/>
            <person name="Paez-Espino D."/>
            <person name="Jungbluth S."/>
            <person name="Walsh D.A."/>
            <person name="Denef V.J."/>
            <person name="McMahon K.D."/>
            <person name="Konstantinidis K.T."/>
            <person name="Eloe-Fadrosh E.A."/>
            <person name="Kyrpides N.C."/>
            <person name="Woyke T."/>
        </authorList>
    </citation>
    <scope>NUCLEOTIDE SEQUENCE</scope>
    <source>
        <strain evidence="3">GVMAG-M-3300023184-121</strain>
    </source>
</reference>
<proteinExistence type="predicted"/>
<name>A0A6C0HJC1_9ZZZZ</name>
<dbReference type="InterPro" id="IPR001623">
    <property type="entry name" value="DnaJ_domain"/>
</dbReference>
<evidence type="ECO:0000259" key="2">
    <source>
        <dbReference type="PROSITE" id="PS50076"/>
    </source>
</evidence>
<sequence>MYSNMIQIHDPVKRLQVIQTCMASMEYVSSAKRCGVYSYLLHYVSTVQSGGTPPVLPGEHTQQTPAIPRSLQPNMANGMGATHPSMMNAPNASTYQPKSQSTQLVTHTSNEPSWKVITETPKQKAISYFASCLEVLHIQEEVALTEEALKAAYKKMALRAHPDKGGSEEYFEAVTRAYAYLSEILKFMRGSKRDGKQPTDIHSTQQSREAETKKWDYGGEPVRLNAKNLDMNAFNKLFEQTHLPDPDSDGYGDWLKESDTASSNQIKFKGQFNRDVFNRMFEDEARKGKQSTQLMVHPGQMALTLNPTSGVDLVGDRPDSYTAAPNSKFQFTDLRGAYTSESTISDKVSNVAVHDRNFEQYRASRERAPDPLNNHELQGIQEFEQRQKVMDEQRERRRAEMHVRNQQYHDQMKRMVITDGVDLNQKKIGY</sequence>
<feature type="region of interest" description="Disordered" evidence="1">
    <location>
        <begin position="192"/>
        <end position="213"/>
    </location>
</feature>
<dbReference type="EMBL" id="MN739974">
    <property type="protein sequence ID" value="QHT80748.1"/>
    <property type="molecule type" value="Genomic_DNA"/>
</dbReference>
<dbReference type="CDD" id="cd06257">
    <property type="entry name" value="DnaJ"/>
    <property type="match status" value="1"/>
</dbReference>
<protein>
    <recommendedName>
        <fullName evidence="2">J domain-containing protein</fullName>
    </recommendedName>
</protein>
<dbReference type="Gene3D" id="1.10.287.110">
    <property type="entry name" value="DnaJ domain"/>
    <property type="match status" value="1"/>
</dbReference>
<feature type="domain" description="J" evidence="2">
    <location>
        <begin position="131"/>
        <end position="203"/>
    </location>
</feature>
<dbReference type="AlphaFoldDB" id="A0A6C0HJC1"/>
<organism evidence="3">
    <name type="scientific">viral metagenome</name>
    <dbReference type="NCBI Taxonomy" id="1070528"/>
    <lineage>
        <taxon>unclassified sequences</taxon>
        <taxon>metagenomes</taxon>
        <taxon>organismal metagenomes</taxon>
    </lineage>
</organism>